<name>A0A1I2J7J9_9BACT</name>
<dbReference type="InterPro" id="IPR013597">
    <property type="entry name" value="Mat_intron_G2"/>
</dbReference>
<feature type="domain" description="Reverse transcriptase" evidence="2">
    <location>
        <begin position="30"/>
        <end position="260"/>
    </location>
</feature>
<dbReference type="PANTHER" id="PTHR34047">
    <property type="entry name" value="NUCLEAR INTRON MATURASE 1, MITOCHONDRIAL-RELATED"/>
    <property type="match status" value="1"/>
</dbReference>
<sequence length="390" mass="45200">MKRNRGSAGVDTQTLAEVEELGVDRFLEAIADDLKAGTYRPSAVMRRYIPKADGKERPLGIPTVRDRVVQMAAKLVLEPIFEADFLPCSYGFRPKRSATQALERLRVLGARGGNHVLDADIRDYFGSIDHERLIKLVEMRISDRRVLELVRQWLEAGVMEDGEVTAMLSGTPQGGVISPLLSNIDLAVLDKLWRRRHAHLGELVRDCDDFVILCRTRKACEGAESRVREILRRLELHPEKTRRVELRWGRQGFDFLGCHLRKRMSGPIWEREHRRVYFLQRWPSARSMTRVRQRVKELTGRNRNGVKDVRVIIRDIDPVLRGWGNYFRTGNAYAKFNQIDTSVWQRLHSFMVKRKGRHLHAGEAEVWTRTFFHNHGLHRLRGTVKYPEAA</sequence>
<dbReference type="InterPro" id="IPR043502">
    <property type="entry name" value="DNA/RNA_pol_sf"/>
</dbReference>
<dbReference type="InterPro" id="IPR000477">
    <property type="entry name" value="RT_dom"/>
</dbReference>
<dbReference type="Proteomes" id="UP000199400">
    <property type="component" value="Unassembled WGS sequence"/>
</dbReference>
<reference evidence="4" key="1">
    <citation type="submission" date="2016-10" db="EMBL/GenBank/DDBJ databases">
        <authorList>
            <person name="Varghese N."/>
            <person name="Submissions S."/>
        </authorList>
    </citation>
    <scope>NUCLEOTIDE SEQUENCE [LARGE SCALE GENOMIC DNA]</scope>
    <source>
        <strain evidence="4">ATCC 25963</strain>
    </source>
</reference>
<keyword evidence="4" id="KW-1185">Reference proteome</keyword>
<gene>
    <name evidence="3" type="ORF">SAMN02745121_09201</name>
</gene>
<protein>
    <submittedName>
        <fullName evidence="3">Group II intron, maturase-specific domain</fullName>
    </submittedName>
</protein>
<evidence type="ECO:0000313" key="4">
    <source>
        <dbReference type="Proteomes" id="UP000199400"/>
    </source>
</evidence>
<dbReference type="CDD" id="cd01651">
    <property type="entry name" value="RT_G2_intron"/>
    <property type="match status" value="1"/>
</dbReference>
<dbReference type="EMBL" id="FOMX01000142">
    <property type="protein sequence ID" value="SFF50008.1"/>
    <property type="molecule type" value="Genomic_DNA"/>
</dbReference>
<evidence type="ECO:0000256" key="1">
    <source>
        <dbReference type="ARBA" id="ARBA00034120"/>
    </source>
</evidence>
<proteinExistence type="inferred from homology"/>
<dbReference type="InterPro" id="IPR030931">
    <property type="entry name" value="Group_II_RT_mat"/>
</dbReference>
<dbReference type="Pfam" id="PF08388">
    <property type="entry name" value="GIIM"/>
    <property type="match status" value="1"/>
</dbReference>
<dbReference type="AlphaFoldDB" id="A0A1I2J7J9"/>
<dbReference type="Pfam" id="PF00078">
    <property type="entry name" value="RVT_1"/>
    <property type="match status" value="1"/>
</dbReference>
<evidence type="ECO:0000313" key="3">
    <source>
        <dbReference type="EMBL" id="SFF50008.1"/>
    </source>
</evidence>
<organism evidence="3 4">
    <name type="scientific">Nannocystis exedens</name>
    <dbReference type="NCBI Taxonomy" id="54"/>
    <lineage>
        <taxon>Bacteria</taxon>
        <taxon>Pseudomonadati</taxon>
        <taxon>Myxococcota</taxon>
        <taxon>Polyangia</taxon>
        <taxon>Nannocystales</taxon>
        <taxon>Nannocystaceae</taxon>
        <taxon>Nannocystis</taxon>
    </lineage>
</organism>
<dbReference type="PROSITE" id="PS50878">
    <property type="entry name" value="RT_POL"/>
    <property type="match status" value="1"/>
</dbReference>
<dbReference type="NCBIfam" id="TIGR04416">
    <property type="entry name" value="group_II_RT_mat"/>
    <property type="match status" value="1"/>
</dbReference>
<dbReference type="PANTHER" id="PTHR34047:SF8">
    <property type="entry name" value="PROTEIN YKFC"/>
    <property type="match status" value="1"/>
</dbReference>
<evidence type="ECO:0000259" key="2">
    <source>
        <dbReference type="PROSITE" id="PS50878"/>
    </source>
</evidence>
<comment type="similarity">
    <text evidence="1">Belongs to the bacterial reverse transcriptase family.</text>
</comment>
<accession>A0A1I2J7J9</accession>
<dbReference type="InterPro" id="IPR051083">
    <property type="entry name" value="GrpII_Intron_Splice-Mob/Def"/>
</dbReference>
<dbReference type="SUPFAM" id="SSF56672">
    <property type="entry name" value="DNA/RNA polymerases"/>
    <property type="match status" value="1"/>
</dbReference>